<accession>A0A2T4Z4N9</accession>
<keyword evidence="3" id="KW-1185">Reference proteome</keyword>
<evidence type="ECO:0000313" key="3">
    <source>
        <dbReference type="Proteomes" id="UP000241639"/>
    </source>
</evidence>
<feature type="transmembrane region" description="Helical" evidence="1">
    <location>
        <begin position="38"/>
        <end position="60"/>
    </location>
</feature>
<organism evidence="2 3">
    <name type="scientific">Desmospora activa DSM 45169</name>
    <dbReference type="NCBI Taxonomy" id="1121389"/>
    <lineage>
        <taxon>Bacteria</taxon>
        <taxon>Bacillati</taxon>
        <taxon>Bacillota</taxon>
        <taxon>Bacilli</taxon>
        <taxon>Bacillales</taxon>
        <taxon>Thermoactinomycetaceae</taxon>
        <taxon>Desmospora</taxon>
    </lineage>
</organism>
<protein>
    <recommendedName>
        <fullName evidence="4">YesK-like protein</fullName>
    </recommendedName>
</protein>
<dbReference type="RefSeq" id="WP_107728131.1">
    <property type="nucleotide sequence ID" value="NZ_PZZP01000002.1"/>
</dbReference>
<reference evidence="2 3" key="1">
    <citation type="submission" date="2018-04" db="EMBL/GenBank/DDBJ databases">
        <title>Genomic Encyclopedia of Archaeal and Bacterial Type Strains, Phase II (KMG-II): from individual species to whole genera.</title>
        <authorList>
            <person name="Goeker M."/>
        </authorList>
    </citation>
    <scope>NUCLEOTIDE SEQUENCE [LARGE SCALE GENOMIC DNA]</scope>
    <source>
        <strain evidence="2 3">DSM 45169</strain>
    </source>
</reference>
<proteinExistence type="predicted"/>
<dbReference type="Proteomes" id="UP000241639">
    <property type="component" value="Unassembled WGS sequence"/>
</dbReference>
<keyword evidence="1" id="KW-0472">Membrane</keyword>
<feature type="transmembrane region" description="Helical" evidence="1">
    <location>
        <begin position="6"/>
        <end position="26"/>
    </location>
</feature>
<sequence length="91" mass="10169">MDIWTYPVNIVLLGAPLIIVLTYTLYKIFPNKHFLKYIPSLLAFCIAVPFGIIALTTPGWTCASSLFLAAIFLFLFTLGGVSAFILDRLKR</sequence>
<keyword evidence="1" id="KW-1133">Transmembrane helix</keyword>
<evidence type="ECO:0000256" key="1">
    <source>
        <dbReference type="SAM" id="Phobius"/>
    </source>
</evidence>
<dbReference type="AlphaFoldDB" id="A0A2T4Z4N9"/>
<comment type="caution">
    <text evidence="2">The sequence shown here is derived from an EMBL/GenBank/DDBJ whole genome shotgun (WGS) entry which is preliminary data.</text>
</comment>
<gene>
    <name evidence="2" type="ORF">C8J48_3161</name>
</gene>
<evidence type="ECO:0008006" key="4">
    <source>
        <dbReference type="Google" id="ProtNLM"/>
    </source>
</evidence>
<evidence type="ECO:0000313" key="2">
    <source>
        <dbReference type="EMBL" id="PTM56836.1"/>
    </source>
</evidence>
<feature type="transmembrane region" description="Helical" evidence="1">
    <location>
        <begin position="66"/>
        <end position="86"/>
    </location>
</feature>
<keyword evidence="1" id="KW-0812">Transmembrane</keyword>
<dbReference type="EMBL" id="PZZP01000002">
    <property type="protein sequence ID" value="PTM56836.1"/>
    <property type="molecule type" value="Genomic_DNA"/>
</dbReference>
<name>A0A2T4Z4N9_9BACL</name>